<dbReference type="PRINTS" id="PR00162">
    <property type="entry name" value="RIESKE"/>
</dbReference>
<dbReference type="PROSITE" id="PS51296">
    <property type="entry name" value="RIESKE"/>
    <property type="match status" value="1"/>
</dbReference>
<dbReference type="EC" id="1.4.3.-" evidence="7"/>
<dbReference type="PANTHER" id="PTHR13847">
    <property type="entry name" value="SARCOSINE DEHYDROGENASE-RELATED"/>
    <property type="match status" value="1"/>
</dbReference>
<dbReference type="Pfam" id="PF01266">
    <property type="entry name" value="DAO"/>
    <property type="match status" value="1"/>
</dbReference>
<evidence type="ECO:0000256" key="4">
    <source>
        <dbReference type="ARBA" id="ARBA00023014"/>
    </source>
</evidence>
<name>A0A2X4Z0S6_LEDLE</name>
<dbReference type="GO" id="GO:0016705">
    <property type="term" value="F:oxidoreductase activity, acting on paired donors, with incorporation or reduction of molecular oxygen"/>
    <property type="evidence" value="ECO:0007669"/>
    <property type="project" value="UniProtKB-ARBA"/>
</dbReference>
<dbReference type="PANTHER" id="PTHR13847:SF274">
    <property type="entry name" value="RIESKE 2FE-2S IRON-SULFUR PROTEIN YHFW-RELATED"/>
    <property type="match status" value="1"/>
</dbReference>
<evidence type="ECO:0000313" key="8">
    <source>
        <dbReference type="Proteomes" id="UP000249134"/>
    </source>
</evidence>
<dbReference type="InterPro" id="IPR017941">
    <property type="entry name" value="Rieske_2Fe-2S"/>
</dbReference>
<feature type="domain" description="Rieske" evidence="6">
    <location>
        <begin position="427"/>
        <end position="508"/>
    </location>
</feature>
<dbReference type="Gene3D" id="3.30.9.10">
    <property type="entry name" value="D-Amino Acid Oxidase, subunit A, domain 2"/>
    <property type="match status" value="1"/>
</dbReference>
<dbReference type="Gene3D" id="3.50.50.60">
    <property type="entry name" value="FAD/NAD(P)-binding domain"/>
    <property type="match status" value="1"/>
</dbReference>
<keyword evidence="5" id="KW-1015">Disulfide bond</keyword>
<keyword evidence="1" id="KW-0001">2Fe-2S</keyword>
<proteinExistence type="predicted"/>
<dbReference type="Gene3D" id="2.102.10.10">
    <property type="entry name" value="Rieske [2Fe-2S] iron-sulphur domain"/>
    <property type="match status" value="1"/>
</dbReference>
<dbReference type="GO" id="GO:0046872">
    <property type="term" value="F:metal ion binding"/>
    <property type="evidence" value="ECO:0007669"/>
    <property type="project" value="UniProtKB-KW"/>
</dbReference>
<sequence>MNVKNTNNDGQLPKETESYWIKSTEMKSFTQLKNDIEVEVAIIGGGITGITTAYALIKEGFKVAIFEASSVLNGTTGHTTAKITAQHGLIYDELIQHFGKEKARLYYEANLNAAKYIENNIDLHGIECEYRKEDAYLYTTSSDYLADLEKEAEAYRKLGIDGEYTESIPLDLNVKAAVIMKNQAQFHPLQYVTRLLDYIKENGGEIYENSVATRMEDGNPAIVHFKNESKVTAKYVISSSHFPFHDGRGYFARMHPERSYVIAAKPEKTFPGGMYINAEQPTRSIRSVTINGEEFLLFSGDGHKTGQGKVEMKHYEALEKFAKENFNTKNILYRWSAQDLVTVDKVPYIGKISAGHENIFIATGFRKWGMTTSTVAALLITDLIIGKANPYEDLYTPSRFVVDPSIKEIIKENVNVATNLIGGKLERPDKELKDIKEGEGSVVTIKGARAGAYKTETGELFVVDTTCTHMGCEVNWNGGDKTWDCPCHGSRFSFEGEVMEGPAARPLKKIDPNSIDYTKS</sequence>
<evidence type="ECO:0000256" key="1">
    <source>
        <dbReference type="ARBA" id="ARBA00022714"/>
    </source>
</evidence>
<dbReference type="GO" id="GO:0016020">
    <property type="term" value="C:membrane"/>
    <property type="evidence" value="ECO:0007669"/>
    <property type="project" value="InterPro"/>
</dbReference>
<dbReference type="InterPro" id="IPR005805">
    <property type="entry name" value="Rieske_Fe-S_prot_C"/>
</dbReference>
<dbReference type="SUPFAM" id="SSF51905">
    <property type="entry name" value="FAD/NAD(P)-binding domain"/>
    <property type="match status" value="1"/>
</dbReference>
<reference evidence="7 8" key="1">
    <citation type="submission" date="2018-06" db="EMBL/GenBank/DDBJ databases">
        <authorList>
            <consortium name="Pathogen Informatics"/>
            <person name="Doyle S."/>
        </authorList>
    </citation>
    <scope>NUCLEOTIDE SEQUENCE [LARGE SCALE GENOMIC DNA]</scope>
    <source>
        <strain evidence="7 8">NCTC4824</strain>
    </source>
</reference>
<dbReference type="EMBL" id="LS483476">
    <property type="protein sequence ID" value="SQI57755.1"/>
    <property type="molecule type" value="Genomic_DNA"/>
</dbReference>
<dbReference type="InterPro" id="IPR038010">
    <property type="entry name" value="YhfW_C"/>
</dbReference>
<keyword evidence="3" id="KW-0408">Iron</keyword>
<keyword evidence="7" id="KW-0560">Oxidoreductase</keyword>
<dbReference type="InterPro" id="IPR036922">
    <property type="entry name" value="Rieske_2Fe-2S_sf"/>
</dbReference>
<dbReference type="AlphaFoldDB" id="A0A2X4Z0S6"/>
<dbReference type="GO" id="GO:0004497">
    <property type="term" value="F:monooxygenase activity"/>
    <property type="evidence" value="ECO:0007669"/>
    <property type="project" value="UniProtKB-ARBA"/>
</dbReference>
<dbReference type="GO" id="GO:0051537">
    <property type="term" value="F:2 iron, 2 sulfur cluster binding"/>
    <property type="evidence" value="ECO:0007669"/>
    <property type="project" value="UniProtKB-KW"/>
</dbReference>
<keyword evidence="2" id="KW-0479">Metal-binding</keyword>
<dbReference type="SUPFAM" id="SSF50022">
    <property type="entry name" value="ISP domain"/>
    <property type="match status" value="1"/>
</dbReference>
<dbReference type="InterPro" id="IPR006076">
    <property type="entry name" value="FAD-dep_OxRdtase"/>
</dbReference>
<organism evidence="7 8">
    <name type="scientific">Lederbergia lenta</name>
    <name type="common">Bacillus lentus</name>
    <dbReference type="NCBI Taxonomy" id="1467"/>
    <lineage>
        <taxon>Bacteria</taxon>
        <taxon>Bacillati</taxon>
        <taxon>Bacillota</taxon>
        <taxon>Bacilli</taxon>
        <taxon>Bacillales</taxon>
        <taxon>Bacillaceae</taxon>
        <taxon>Lederbergia</taxon>
    </lineage>
</organism>
<evidence type="ECO:0000259" key="6">
    <source>
        <dbReference type="PROSITE" id="PS51296"/>
    </source>
</evidence>
<keyword evidence="8" id="KW-1185">Reference proteome</keyword>
<gene>
    <name evidence="7" type="primary">puuB</name>
    <name evidence="7" type="ORF">NCTC4824_02133</name>
</gene>
<dbReference type="RefSeq" id="WP_066138273.1">
    <property type="nucleotide sequence ID" value="NZ_CBCSGM010000001.1"/>
</dbReference>
<dbReference type="Proteomes" id="UP000249134">
    <property type="component" value="Chromosome 1"/>
</dbReference>
<evidence type="ECO:0000256" key="3">
    <source>
        <dbReference type="ARBA" id="ARBA00023004"/>
    </source>
</evidence>
<dbReference type="CDD" id="cd03477">
    <property type="entry name" value="Rieske_YhfW_C"/>
    <property type="match status" value="1"/>
</dbReference>
<dbReference type="STRING" id="1348624.GCA_001591545_01194"/>
<keyword evidence="4" id="KW-0411">Iron-sulfur</keyword>
<evidence type="ECO:0000256" key="2">
    <source>
        <dbReference type="ARBA" id="ARBA00022723"/>
    </source>
</evidence>
<dbReference type="InterPro" id="IPR036188">
    <property type="entry name" value="FAD/NAD-bd_sf"/>
</dbReference>
<dbReference type="Pfam" id="PF00355">
    <property type="entry name" value="Rieske"/>
    <property type="match status" value="1"/>
</dbReference>
<protein>
    <submittedName>
        <fullName evidence="7">Rieske 2Fe-2S iron-sulfur protein</fullName>
        <ecNumber evidence="7">1.4.3.-</ecNumber>
    </submittedName>
</protein>
<dbReference type="FunFam" id="2.102.10.10:FF:000014">
    <property type="entry name" value="Oxidoreductase, FAD dependent"/>
    <property type="match status" value="1"/>
</dbReference>
<evidence type="ECO:0000313" key="7">
    <source>
        <dbReference type="EMBL" id="SQI57755.1"/>
    </source>
</evidence>
<evidence type="ECO:0000256" key="5">
    <source>
        <dbReference type="ARBA" id="ARBA00023157"/>
    </source>
</evidence>
<dbReference type="KEGG" id="blen:NCTC4824_02133"/>
<dbReference type="GO" id="GO:0005737">
    <property type="term" value="C:cytoplasm"/>
    <property type="evidence" value="ECO:0007669"/>
    <property type="project" value="TreeGrafter"/>
</dbReference>
<accession>A0A2X4Z0S6</accession>